<accession>A0A2M8W3N4</accession>
<keyword evidence="1" id="KW-0472">Membrane</keyword>
<gene>
    <name evidence="2" type="ORF">CLV34_2723</name>
</gene>
<comment type="caution">
    <text evidence="2">The sequence shown here is derived from an EMBL/GenBank/DDBJ whole genome shotgun (WGS) entry which is preliminary data.</text>
</comment>
<keyword evidence="1" id="KW-0812">Transmembrane</keyword>
<dbReference type="EMBL" id="PGTZ01000011">
    <property type="protein sequence ID" value="PJI85542.1"/>
    <property type="molecule type" value="Genomic_DNA"/>
</dbReference>
<feature type="transmembrane region" description="Helical" evidence="1">
    <location>
        <begin position="154"/>
        <end position="172"/>
    </location>
</feature>
<keyword evidence="3" id="KW-1185">Reference proteome</keyword>
<evidence type="ECO:0000313" key="3">
    <source>
        <dbReference type="Proteomes" id="UP000231586"/>
    </source>
</evidence>
<dbReference type="Proteomes" id="UP000231586">
    <property type="component" value="Unassembled WGS sequence"/>
</dbReference>
<keyword evidence="1" id="KW-1133">Transmembrane helix</keyword>
<sequence>MLGPSDPETASVGFTRGDDGTVRVVVARADQCQATRLQLYGAPTAQRPTWEAVRTPTAPPTWDGDLALGQAPPGWTVIRSTARSPDRATQVVLANDCYGSPQDVPTPTSLQEEQVVAYEDVPAEPEKQFLAQGTGGFSPCGDAWFVSALRSAKIAAATGAAGVTVLALGLALRPGRGRDATMARR</sequence>
<proteinExistence type="predicted"/>
<organism evidence="2 3">
    <name type="scientific">Luteimicrobium subarcticum</name>
    <dbReference type="NCBI Taxonomy" id="620910"/>
    <lineage>
        <taxon>Bacteria</taxon>
        <taxon>Bacillati</taxon>
        <taxon>Actinomycetota</taxon>
        <taxon>Actinomycetes</taxon>
        <taxon>Micrococcales</taxon>
        <taxon>Luteimicrobium</taxon>
    </lineage>
</organism>
<reference evidence="2 3" key="1">
    <citation type="submission" date="2017-11" db="EMBL/GenBank/DDBJ databases">
        <title>Genomic Encyclopedia of Archaeal and Bacterial Type Strains, Phase II (KMG-II): From Individual Species to Whole Genera.</title>
        <authorList>
            <person name="Goeker M."/>
        </authorList>
    </citation>
    <scope>NUCLEOTIDE SEQUENCE [LARGE SCALE GENOMIC DNA]</scope>
    <source>
        <strain evidence="2 3">DSM 22413</strain>
    </source>
</reference>
<name>A0A2M8W3N4_9MICO</name>
<evidence type="ECO:0000313" key="2">
    <source>
        <dbReference type="EMBL" id="PJI85542.1"/>
    </source>
</evidence>
<evidence type="ECO:0000256" key="1">
    <source>
        <dbReference type="SAM" id="Phobius"/>
    </source>
</evidence>
<protein>
    <submittedName>
        <fullName evidence="2">Uncharacterized protein</fullName>
    </submittedName>
</protein>
<dbReference type="AlphaFoldDB" id="A0A2M8W3N4"/>